<protein>
    <submittedName>
        <fullName evidence="1">Uncharacterized protein</fullName>
    </submittedName>
</protein>
<name>A0A7U1E294_ECOLX</name>
<dbReference type="EMBL" id="MW390533">
    <property type="protein sequence ID" value="QQZ47432.1"/>
    <property type="molecule type" value="Genomic_DNA"/>
</dbReference>
<evidence type="ECO:0000313" key="1">
    <source>
        <dbReference type="EMBL" id="QQZ47432.1"/>
    </source>
</evidence>
<proteinExistence type="predicted"/>
<reference evidence="1" key="1">
    <citation type="journal article" date="2021" name="Sci. Rep.">
        <title>Antibiotic resistance plasmid composition and architecture in Escherichia coli isolates from meat.</title>
        <authorList>
            <person name="Darphorn T.S."/>
            <person name="Bel K."/>
            <person name="Koenders-van Sint Anneland B.B."/>
            <person name="Brul S."/>
            <person name="Ter Kuile B.H."/>
        </authorList>
    </citation>
    <scope>NUCLEOTIDE SEQUENCE</scope>
    <source>
        <strain evidence="1">ESBL3215</strain>
    </source>
</reference>
<sequence>MTQSDGLFTVRGESDNVRPDMEFDIVTVSHLFRKTAE</sequence>
<organism evidence="1">
    <name type="scientific">Escherichia coli</name>
    <dbReference type="NCBI Taxonomy" id="562"/>
    <lineage>
        <taxon>Bacteria</taxon>
        <taxon>Pseudomonadati</taxon>
        <taxon>Pseudomonadota</taxon>
        <taxon>Gammaproteobacteria</taxon>
        <taxon>Enterobacterales</taxon>
        <taxon>Enterobacteriaceae</taxon>
        <taxon>Escherichia</taxon>
    </lineage>
</organism>
<dbReference type="AlphaFoldDB" id="A0A7U1E294"/>
<keyword evidence="1" id="KW-0614">Plasmid</keyword>
<geneLocation type="plasmid" evidence="1">
    <name>pESBL3215-IncF</name>
</geneLocation>
<accession>A0A7U1E294</accession>